<proteinExistence type="predicted"/>
<keyword evidence="1" id="KW-1133">Transmembrane helix</keyword>
<gene>
    <name evidence="2" type="ORF">LIPSTDRAFT_104922</name>
</gene>
<protein>
    <submittedName>
        <fullName evidence="2">Uncharacterized protein</fullName>
    </submittedName>
</protein>
<keyword evidence="1" id="KW-0472">Membrane</keyword>
<feature type="transmembrane region" description="Helical" evidence="1">
    <location>
        <begin position="20"/>
        <end position="40"/>
    </location>
</feature>
<accession>A0A1E3Q6J6</accession>
<organism evidence="2 3">
    <name type="scientific">Lipomyces starkeyi NRRL Y-11557</name>
    <dbReference type="NCBI Taxonomy" id="675824"/>
    <lineage>
        <taxon>Eukaryota</taxon>
        <taxon>Fungi</taxon>
        <taxon>Dikarya</taxon>
        <taxon>Ascomycota</taxon>
        <taxon>Saccharomycotina</taxon>
        <taxon>Lipomycetes</taxon>
        <taxon>Lipomycetales</taxon>
        <taxon>Lipomycetaceae</taxon>
        <taxon>Lipomyces</taxon>
    </lineage>
</organism>
<dbReference type="EMBL" id="KV454294">
    <property type="protein sequence ID" value="ODQ73325.1"/>
    <property type="molecule type" value="Genomic_DNA"/>
</dbReference>
<evidence type="ECO:0000256" key="1">
    <source>
        <dbReference type="SAM" id="Phobius"/>
    </source>
</evidence>
<evidence type="ECO:0000313" key="2">
    <source>
        <dbReference type="EMBL" id="ODQ73325.1"/>
    </source>
</evidence>
<keyword evidence="1" id="KW-0812">Transmembrane</keyword>
<evidence type="ECO:0000313" key="3">
    <source>
        <dbReference type="Proteomes" id="UP000094385"/>
    </source>
</evidence>
<name>A0A1E3Q6J6_LIPST</name>
<dbReference type="Proteomes" id="UP000094385">
    <property type="component" value="Unassembled WGS sequence"/>
</dbReference>
<dbReference type="AlphaFoldDB" id="A0A1E3Q6J6"/>
<sequence length="52" mass="5830">MSLRQKAALYGQLNGLNETVLGHRLCLGLCLAMPSAMIYFQVCIRQGLWAIY</sequence>
<reference evidence="2 3" key="1">
    <citation type="journal article" date="2016" name="Proc. Natl. Acad. Sci. U.S.A.">
        <title>Comparative genomics of biotechnologically important yeasts.</title>
        <authorList>
            <person name="Riley R."/>
            <person name="Haridas S."/>
            <person name="Wolfe K.H."/>
            <person name="Lopes M.R."/>
            <person name="Hittinger C.T."/>
            <person name="Goeker M."/>
            <person name="Salamov A.A."/>
            <person name="Wisecaver J.H."/>
            <person name="Long T.M."/>
            <person name="Calvey C.H."/>
            <person name="Aerts A.L."/>
            <person name="Barry K.W."/>
            <person name="Choi C."/>
            <person name="Clum A."/>
            <person name="Coughlan A.Y."/>
            <person name="Deshpande S."/>
            <person name="Douglass A.P."/>
            <person name="Hanson S.J."/>
            <person name="Klenk H.-P."/>
            <person name="LaButti K.M."/>
            <person name="Lapidus A."/>
            <person name="Lindquist E.A."/>
            <person name="Lipzen A.M."/>
            <person name="Meier-Kolthoff J.P."/>
            <person name="Ohm R.A."/>
            <person name="Otillar R.P."/>
            <person name="Pangilinan J.L."/>
            <person name="Peng Y."/>
            <person name="Rokas A."/>
            <person name="Rosa C.A."/>
            <person name="Scheuner C."/>
            <person name="Sibirny A.A."/>
            <person name="Slot J.C."/>
            <person name="Stielow J.B."/>
            <person name="Sun H."/>
            <person name="Kurtzman C.P."/>
            <person name="Blackwell M."/>
            <person name="Grigoriev I.V."/>
            <person name="Jeffries T.W."/>
        </authorList>
    </citation>
    <scope>NUCLEOTIDE SEQUENCE [LARGE SCALE GENOMIC DNA]</scope>
    <source>
        <strain evidence="2 3">NRRL Y-11557</strain>
    </source>
</reference>
<keyword evidence="3" id="KW-1185">Reference proteome</keyword>